<proteinExistence type="predicted"/>
<sequence>MDQEAIIQYITDTFAGVDVLRPSDGPGAGDTFIYYDPDGDLDRTRELPFATIVTKNHTGFDESSRLDRPGVFRLNIGVRRDTFRALFGDPPSGADAPSTDYDYAALDRLMPHPIYASQWWVCLLNPSPETFEAVKPLLADAYDRVATRHARTQARRDE</sequence>
<accession>D1C5U4</accession>
<dbReference type="EMBL" id="CP001823">
    <property type="protein sequence ID" value="ACZ39496.1"/>
    <property type="molecule type" value="Genomic_DNA"/>
</dbReference>
<dbReference type="AlphaFoldDB" id="D1C5U4"/>
<organism evidence="2 3">
    <name type="scientific">Sphaerobacter thermophilus (strain ATCC 49802 / DSM 20745 / KCCM 41009 / NCIMB 13125 / S 6022)</name>
    <dbReference type="NCBI Taxonomy" id="479434"/>
    <lineage>
        <taxon>Bacteria</taxon>
        <taxon>Pseudomonadati</taxon>
        <taxon>Thermomicrobiota</taxon>
        <taxon>Thermomicrobia</taxon>
        <taxon>Sphaerobacterales</taxon>
        <taxon>Sphaerobacterineae</taxon>
        <taxon>Sphaerobacteraceae</taxon>
        <taxon>Sphaerobacter</taxon>
    </lineage>
</organism>
<dbReference type="STRING" id="479434.Sthe_2066"/>
<reference evidence="3" key="1">
    <citation type="submission" date="2009-11" db="EMBL/GenBank/DDBJ databases">
        <title>The complete chromosome 1 of Sphaerobacter thermophilus DSM 20745.</title>
        <authorList>
            <person name="Lucas S."/>
            <person name="Copeland A."/>
            <person name="Lapidus A."/>
            <person name="Glavina del Rio T."/>
            <person name="Dalin E."/>
            <person name="Tice H."/>
            <person name="Bruce D."/>
            <person name="Goodwin L."/>
            <person name="Pitluck S."/>
            <person name="Kyrpides N."/>
            <person name="Mavromatis K."/>
            <person name="Ivanova N."/>
            <person name="Mikhailova N."/>
            <person name="LaButti K.M."/>
            <person name="Clum A."/>
            <person name="Sun H.I."/>
            <person name="Brettin T."/>
            <person name="Detter J.C."/>
            <person name="Han C."/>
            <person name="Larimer F."/>
            <person name="Land M."/>
            <person name="Hauser L."/>
            <person name="Markowitz V."/>
            <person name="Cheng J.F."/>
            <person name="Hugenholtz P."/>
            <person name="Woyke T."/>
            <person name="Wu D."/>
            <person name="Steenblock K."/>
            <person name="Schneider S."/>
            <person name="Pukall R."/>
            <person name="Goeker M."/>
            <person name="Klenk H.P."/>
            <person name="Eisen J.A."/>
        </authorList>
    </citation>
    <scope>NUCLEOTIDE SEQUENCE [LARGE SCALE GENOMIC DNA]</scope>
    <source>
        <strain evidence="3">ATCC 49802 / DSM 20745 / S 6022</strain>
    </source>
</reference>
<dbReference type="Proteomes" id="UP000002027">
    <property type="component" value="Chromosome 1"/>
</dbReference>
<dbReference type="OrthoDB" id="9783727at2"/>
<gene>
    <name evidence="2" type="ordered locus">Sthe_2066</name>
</gene>
<name>D1C5U4_SPHTD</name>
<dbReference type="KEGG" id="sti:Sthe_2066"/>
<feature type="domain" description="DUF6194" evidence="1">
    <location>
        <begin position="1"/>
        <end position="153"/>
    </location>
</feature>
<evidence type="ECO:0000313" key="3">
    <source>
        <dbReference type="Proteomes" id="UP000002027"/>
    </source>
</evidence>
<dbReference type="Pfam" id="PF19694">
    <property type="entry name" value="DUF6194"/>
    <property type="match status" value="1"/>
</dbReference>
<dbReference type="RefSeq" id="WP_012872542.1">
    <property type="nucleotide sequence ID" value="NC_013523.1"/>
</dbReference>
<evidence type="ECO:0000259" key="1">
    <source>
        <dbReference type="Pfam" id="PF19694"/>
    </source>
</evidence>
<protein>
    <recommendedName>
        <fullName evidence="1">DUF6194 domain-containing protein</fullName>
    </recommendedName>
</protein>
<dbReference type="eggNOG" id="COG2312">
    <property type="taxonomic scope" value="Bacteria"/>
</dbReference>
<keyword evidence="3" id="KW-1185">Reference proteome</keyword>
<dbReference type="InterPro" id="IPR045676">
    <property type="entry name" value="DUF6194"/>
</dbReference>
<dbReference type="HOGENOM" id="CLU_141054_0_0_0"/>
<dbReference type="InParanoid" id="D1C5U4"/>
<reference evidence="2 3" key="2">
    <citation type="journal article" date="2010" name="Stand. Genomic Sci.">
        <title>Complete genome sequence of Desulfohalobium retbaense type strain (HR(100)).</title>
        <authorList>
            <person name="Spring S."/>
            <person name="Nolan M."/>
            <person name="Lapidus A."/>
            <person name="Glavina Del Rio T."/>
            <person name="Copeland A."/>
            <person name="Tice H."/>
            <person name="Cheng J.F."/>
            <person name="Lucas S."/>
            <person name="Land M."/>
            <person name="Chen F."/>
            <person name="Bruce D."/>
            <person name="Goodwin L."/>
            <person name="Pitluck S."/>
            <person name="Ivanova N."/>
            <person name="Mavromatis K."/>
            <person name="Mikhailova N."/>
            <person name="Pati A."/>
            <person name="Chen A."/>
            <person name="Palaniappan K."/>
            <person name="Hauser L."/>
            <person name="Chang Y.J."/>
            <person name="Jeffries C.D."/>
            <person name="Munk C."/>
            <person name="Kiss H."/>
            <person name="Chain P."/>
            <person name="Han C."/>
            <person name="Brettin T."/>
            <person name="Detter J.C."/>
            <person name="Schuler E."/>
            <person name="Goker M."/>
            <person name="Rohde M."/>
            <person name="Bristow J."/>
            <person name="Eisen J.A."/>
            <person name="Markowitz V."/>
            <person name="Hugenholtz P."/>
            <person name="Kyrpides N.C."/>
            <person name="Klenk H.P."/>
        </authorList>
    </citation>
    <scope>NUCLEOTIDE SEQUENCE [LARGE SCALE GENOMIC DNA]</scope>
    <source>
        <strain evidence="3">ATCC 49802 / DSM 20745 / S 6022</strain>
    </source>
</reference>
<evidence type="ECO:0000313" key="2">
    <source>
        <dbReference type="EMBL" id="ACZ39496.1"/>
    </source>
</evidence>